<evidence type="ECO:0000259" key="5">
    <source>
        <dbReference type="Pfam" id="PF00135"/>
    </source>
</evidence>
<sequence length="162" mass="17811">MATGKETLLLSLITTAGVTALVVTGQNTEQPEVVTKYGRIRGNRVRVNAAERSVDVFLGLPFAKPPVGPLRFSEPQAPEPWEGVRNAASYPPMCVQDKAHGQYNSDYITNRKEKVALEMSEDCLYLNVYTPSGAGEQEKLPVSKISVKSQKKLIAFVTSWNK</sequence>
<dbReference type="SUPFAM" id="SSF53474">
    <property type="entry name" value="alpha/beta-Hydrolases"/>
    <property type="match status" value="1"/>
</dbReference>
<dbReference type="PROSITE" id="PS00941">
    <property type="entry name" value="CARBOXYLESTERASE_B_2"/>
    <property type="match status" value="1"/>
</dbReference>
<feature type="non-terminal residue" evidence="6">
    <location>
        <position position="1"/>
    </location>
</feature>
<dbReference type="AlphaFoldDB" id="A0A7K4KBG2"/>
<dbReference type="InterPro" id="IPR050654">
    <property type="entry name" value="AChE-related_enzymes"/>
</dbReference>
<proteinExistence type="inferred from homology"/>
<evidence type="ECO:0000313" key="6">
    <source>
        <dbReference type="EMBL" id="NWI13502.1"/>
    </source>
</evidence>
<evidence type="ECO:0000256" key="2">
    <source>
        <dbReference type="ARBA" id="ARBA00022487"/>
    </source>
</evidence>
<dbReference type="PANTHER" id="PTHR43918:SF4">
    <property type="entry name" value="CARBOXYLIC ESTER HYDROLASE"/>
    <property type="match status" value="1"/>
</dbReference>
<gene>
    <name evidence="6" type="primary">Sasb_0</name>
    <name evidence="6" type="ORF">CRYSOU_R06674</name>
</gene>
<organism evidence="6 7">
    <name type="scientific">Crypturellus soui</name>
    <dbReference type="NCBI Taxonomy" id="458187"/>
    <lineage>
        <taxon>Eukaryota</taxon>
        <taxon>Metazoa</taxon>
        <taxon>Chordata</taxon>
        <taxon>Craniata</taxon>
        <taxon>Vertebrata</taxon>
        <taxon>Euteleostomi</taxon>
        <taxon>Archelosauria</taxon>
        <taxon>Archosauria</taxon>
        <taxon>Dinosauria</taxon>
        <taxon>Saurischia</taxon>
        <taxon>Theropoda</taxon>
        <taxon>Coelurosauria</taxon>
        <taxon>Aves</taxon>
        <taxon>Palaeognathae</taxon>
        <taxon>Tinamiformes</taxon>
        <taxon>Tinamidae</taxon>
        <taxon>Crypturellus</taxon>
    </lineage>
</organism>
<keyword evidence="7" id="KW-1185">Reference proteome</keyword>
<dbReference type="InterPro" id="IPR002018">
    <property type="entry name" value="CarbesteraseB"/>
</dbReference>
<evidence type="ECO:0000256" key="4">
    <source>
        <dbReference type="SAM" id="SignalP"/>
    </source>
</evidence>
<accession>A0A7K4KBG2</accession>
<feature type="signal peptide" evidence="4">
    <location>
        <begin position="1"/>
        <end position="20"/>
    </location>
</feature>
<dbReference type="InterPro" id="IPR029058">
    <property type="entry name" value="AB_hydrolase_fold"/>
</dbReference>
<keyword evidence="3 6" id="KW-0378">Hydrolase</keyword>
<evidence type="ECO:0000256" key="3">
    <source>
        <dbReference type="ARBA" id="ARBA00022801"/>
    </source>
</evidence>
<feature type="chain" id="PRO_5029894760" evidence="4">
    <location>
        <begin position="21"/>
        <end position="162"/>
    </location>
</feature>
<dbReference type="Proteomes" id="UP000545332">
    <property type="component" value="Unassembled WGS sequence"/>
</dbReference>
<protein>
    <submittedName>
        <fullName evidence="6">SASB hydrolase</fullName>
    </submittedName>
</protein>
<dbReference type="EMBL" id="VWPX01008434">
    <property type="protein sequence ID" value="NWI13502.1"/>
    <property type="molecule type" value="Genomic_DNA"/>
</dbReference>
<evidence type="ECO:0000313" key="7">
    <source>
        <dbReference type="Proteomes" id="UP000545332"/>
    </source>
</evidence>
<keyword evidence="4" id="KW-0732">Signal</keyword>
<dbReference type="Gene3D" id="3.40.50.1820">
    <property type="entry name" value="alpha/beta hydrolase"/>
    <property type="match status" value="1"/>
</dbReference>
<reference evidence="6 7" key="1">
    <citation type="submission" date="2019-09" db="EMBL/GenBank/DDBJ databases">
        <title>Bird 10,000 Genomes (B10K) Project - Family phase.</title>
        <authorList>
            <person name="Zhang G."/>
        </authorList>
    </citation>
    <scope>NUCLEOTIDE SEQUENCE [LARGE SCALE GENOMIC DNA]</scope>
    <source>
        <strain evidence="6">B10K-MSB-42743</strain>
        <tissue evidence="6">Heart</tissue>
    </source>
</reference>
<dbReference type="PANTHER" id="PTHR43918">
    <property type="entry name" value="ACETYLCHOLINESTERASE"/>
    <property type="match status" value="1"/>
</dbReference>
<comment type="similarity">
    <text evidence="1">Belongs to the type-B carboxylesterase/lipase family.</text>
</comment>
<keyword evidence="2" id="KW-0719">Serine esterase</keyword>
<feature type="domain" description="Carboxylesterase type B" evidence="5">
    <location>
        <begin position="30"/>
        <end position="142"/>
    </location>
</feature>
<evidence type="ECO:0000256" key="1">
    <source>
        <dbReference type="ARBA" id="ARBA00005964"/>
    </source>
</evidence>
<dbReference type="Pfam" id="PF00135">
    <property type="entry name" value="COesterase"/>
    <property type="match status" value="1"/>
</dbReference>
<name>A0A7K4KBG2_9AVES</name>
<comment type="caution">
    <text evidence="6">The sequence shown here is derived from an EMBL/GenBank/DDBJ whole genome shotgun (WGS) entry which is preliminary data.</text>
</comment>
<dbReference type="OrthoDB" id="3200163at2759"/>
<dbReference type="InterPro" id="IPR019819">
    <property type="entry name" value="Carboxylesterase_B_CS"/>
</dbReference>
<dbReference type="GO" id="GO:0052689">
    <property type="term" value="F:carboxylic ester hydrolase activity"/>
    <property type="evidence" value="ECO:0007669"/>
    <property type="project" value="UniProtKB-KW"/>
</dbReference>
<feature type="non-terminal residue" evidence="6">
    <location>
        <position position="162"/>
    </location>
</feature>